<reference evidence="13 14" key="1">
    <citation type="submission" date="2021-02" db="EMBL/GenBank/DDBJ databases">
        <title>Plant Genome Project.</title>
        <authorList>
            <person name="Zhang R.-G."/>
        </authorList>
    </citation>
    <scope>NUCLEOTIDE SEQUENCE [LARGE SCALE GENOMIC DNA]</scope>
    <source>
        <tissue evidence="13">Leaves</tissue>
    </source>
</reference>
<dbReference type="Gene3D" id="1.10.510.10">
    <property type="entry name" value="Transferase(Phosphotransferase) domain 1"/>
    <property type="match status" value="1"/>
</dbReference>
<dbReference type="Gene3D" id="3.30.200.20">
    <property type="entry name" value="Phosphorylase Kinase, domain 1"/>
    <property type="match status" value="1"/>
</dbReference>
<dbReference type="PROSITE" id="PS00107">
    <property type="entry name" value="PROTEIN_KINASE_ATP"/>
    <property type="match status" value="1"/>
</dbReference>
<dbReference type="Proteomes" id="UP000827721">
    <property type="component" value="Unassembled WGS sequence"/>
</dbReference>
<evidence type="ECO:0000256" key="1">
    <source>
        <dbReference type="ARBA" id="ARBA00012513"/>
    </source>
</evidence>
<feature type="compositionally biased region" description="Basic residues" evidence="10">
    <location>
        <begin position="1"/>
        <end position="22"/>
    </location>
</feature>
<protein>
    <recommendedName>
        <fullName evidence="1">non-specific serine/threonine protein kinase</fullName>
        <ecNumber evidence="1">2.7.11.1</ecNumber>
    </recommendedName>
</protein>
<keyword evidence="4 9" id="KW-0547">Nucleotide-binding</keyword>
<dbReference type="SUPFAM" id="SSF56112">
    <property type="entry name" value="Protein kinase-like (PK-like)"/>
    <property type="match status" value="1"/>
</dbReference>
<accession>A0ABQ8I850</accession>
<dbReference type="InterPro" id="IPR008266">
    <property type="entry name" value="Tyr_kinase_AS"/>
</dbReference>
<dbReference type="SMART" id="SM00591">
    <property type="entry name" value="RWD"/>
    <property type="match status" value="1"/>
</dbReference>
<dbReference type="CDD" id="cd14046">
    <property type="entry name" value="STKc_EIF2AK4_GCN2_rpt2"/>
    <property type="match status" value="1"/>
</dbReference>
<evidence type="ECO:0000313" key="13">
    <source>
        <dbReference type="EMBL" id="KAH7572810.1"/>
    </source>
</evidence>
<comment type="catalytic activity">
    <reaction evidence="8">
        <text>L-seryl-[protein] + ATP = O-phospho-L-seryl-[protein] + ADP + H(+)</text>
        <dbReference type="Rhea" id="RHEA:17989"/>
        <dbReference type="Rhea" id="RHEA-COMP:9863"/>
        <dbReference type="Rhea" id="RHEA-COMP:11604"/>
        <dbReference type="ChEBI" id="CHEBI:15378"/>
        <dbReference type="ChEBI" id="CHEBI:29999"/>
        <dbReference type="ChEBI" id="CHEBI:30616"/>
        <dbReference type="ChEBI" id="CHEBI:83421"/>
        <dbReference type="ChEBI" id="CHEBI:456216"/>
        <dbReference type="EC" id="2.7.11.1"/>
    </reaction>
</comment>
<dbReference type="EC" id="2.7.11.1" evidence="1"/>
<dbReference type="PANTHER" id="PTHR11042">
    <property type="entry name" value="EUKARYOTIC TRANSLATION INITIATION FACTOR 2-ALPHA KINASE EIF2-ALPHA KINASE -RELATED"/>
    <property type="match status" value="1"/>
</dbReference>
<proteinExistence type="predicted"/>
<evidence type="ECO:0000256" key="8">
    <source>
        <dbReference type="ARBA" id="ARBA00048679"/>
    </source>
</evidence>
<feature type="region of interest" description="Disordered" evidence="10">
    <location>
        <begin position="1121"/>
        <end position="1156"/>
    </location>
</feature>
<keyword evidence="6 9" id="KW-0067">ATP-binding</keyword>
<feature type="domain" description="Protein kinase" evidence="11">
    <location>
        <begin position="432"/>
        <end position="738"/>
    </location>
</feature>
<dbReference type="InterPro" id="IPR016135">
    <property type="entry name" value="UBQ-conjugating_enzyme/RWD"/>
</dbReference>
<dbReference type="PROSITE" id="PS50011">
    <property type="entry name" value="PROTEIN_KINASE_DOM"/>
    <property type="match status" value="1"/>
</dbReference>
<evidence type="ECO:0000256" key="2">
    <source>
        <dbReference type="ARBA" id="ARBA00022527"/>
    </source>
</evidence>
<dbReference type="InterPro" id="IPR005162">
    <property type="entry name" value="Retrotrans_gag_dom"/>
</dbReference>
<dbReference type="InterPro" id="IPR017441">
    <property type="entry name" value="Protein_kinase_ATP_BS"/>
</dbReference>
<evidence type="ECO:0000256" key="6">
    <source>
        <dbReference type="ARBA" id="ARBA00022840"/>
    </source>
</evidence>
<dbReference type="EMBL" id="JAFEMO010000003">
    <property type="protein sequence ID" value="KAH7572810.1"/>
    <property type="molecule type" value="Genomic_DNA"/>
</dbReference>
<name>A0ABQ8I850_9ROSI</name>
<dbReference type="PROSITE" id="PS50908">
    <property type="entry name" value="RWD"/>
    <property type="match status" value="1"/>
</dbReference>
<evidence type="ECO:0000256" key="5">
    <source>
        <dbReference type="ARBA" id="ARBA00022777"/>
    </source>
</evidence>
<dbReference type="SUPFAM" id="SSF54495">
    <property type="entry name" value="UBC-like"/>
    <property type="match status" value="1"/>
</dbReference>
<evidence type="ECO:0000256" key="9">
    <source>
        <dbReference type="PROSITE-ProRule" id="PRU10141"/>
    </source>
</evidence>
<gene>
    <name evidence="13" type="ORF">JRO89_XS03G0017900</name>
</gene>
<evidence type="ECO:0000259" key="11">
    <source>
        <dbReference type="PROSITE" id="PS50011"/>
    </source>
</evidence>
<feature type="region of interest" description="Disordered" evidence="10">
    <location>
        <begin position="1"/>
        <end position="35"/>
    </location>
</feature>
<dbReference type="InterPro" id="IPR000719">
    <property type="entry name" value="Prot_kinase_dom"/>
</dbReference>
<evidence type="ECO:0000256" key="10">
    <source>
        <dbReference type="SAM" id="MobiDB-lite"/>
    </source>
</evidence>
<dbReference type="PROSITE" id="PS00109">
    <property type="entry name" value="PROTEIN_KINASE_TYR"/>
    <property type="match status" value="1"/>
</dbReference>
<dbReference type="InterPro" id="IPR006575">
    <property type="entry name" value="RWD_dom"/>
</dbReference>
<comment type="catalytic activity">
    <reaction evidence="7">
        <text>L-threonyl-[protein] + ATP = O-phospho-L-threonyl-[protein] + ADP + H(+)</text>
        <dbReference type="Rhea" id="RHEA:46608"/>
        <dbReference type="Rhea" id="RHEA-COMP:11060"/>
        <dbReference type="Rhea" id="RHEA-COMP:11605"/>
        <dbReference type="ChEBI" id="CHEBI:15378"/>
        <dbReference type="ChEBI" id="CHEBI:30013"/>
        <dbReference type="ChEBI" id="CHEBI:30616"/>
        <dbReference type="ChEBI" id="CHEBI:61977"/>
        <dbReference type="ChEBI" id="CHEBI:456216"/>
        <dbReference type="EC" id="2.7.11.1"/>
    </reaction>
</comment>
<dbReference type="CDD" id="cd23818">
    <property type="entry name" value="RWD_RNF25"/>
    <property type="match status" value="1"/>
</dbReference>
<dbReference type="InterPro" id="IPR011009">
    <property type="entry name" value="Kinase-like_dom_sf"/>
</dbReference>
<feature type="compositionally biased region" description="Basic and acidic residues" evidence="10">
    <location>
        <begin position="1121"/>
        <end position="1130"/>
    </location>
</feature>
<dbReference type="SUPFAM" id="SSF55681">
    <property type="entry name" value="Class II aaRS and biotin synthetases"/>
    <property type="match status" value="1"/>
</dbReference>
<comment type="caution">
    <text evidence="13">The sequence shown here is derived from an EMBL/GenBank/DDBJ whole genome shotgun (WGS) entry which is preliminary data.</text>
</comment>
<dbReference type="Gene3D" id="3.10.110.10">
    <property type="entry name" value="Ubiquitin Conjugating Enzyme"/>
    <property type="match status" value="1"/>
</dbReference>
<dbReference type="Pfam" id="PF00069">
    <property type="entry name" value="Pkinase"/>
    <property type="match status" value="1"/>
</dbReference>
<sequence length="1156" mass="129962">MGHASKKKKKGGGSGRRSKGRAQLKDHTSDNGGDNELLSEEITALCAIFQDDFKIDQGSPPQIIIKLRPYSKDMGYEDLDVSARLLVRCLPGYPYKCPKLQIIPEKGLTKSDADNLLCLLQDQANSNAREGLVMIFNLVEAAQEFLSEIIPVGRSIESDLCSNVGSSSQMLQDIAVSTNKSCSSRGPFVYGFVDLFSGSGESWHWSLGMDENRGIVSSVQSHTSDGSKLGYEVLAKKIDKNVKPVTVQDTKQGPVLYNTAKLDAVKEETEDENKSISTTDSSRSVMEELVGNALEDENEDIFLWEHVAEEDDSDLEIEPSKSWSSVSLGQDQASQNVKKDIIVAHLLRLACASKGPLADALPQISTELYNLGIFSESVRDLASKPSSLFNQTFDNVFHQHMSSSRVSQFWKPASDFGGTTTSLPSSRYLNDFEELQPLGHGGFGHVVLCKNKLDGRQYAVKKIRLKDKSLPVNDRILREVATLSRLQHQHVVRYYQAWYETGVADPDGDSAWGSGTAASSAFSYRAASSADVSGQDNKLETTYLYIQMEYCPRTLRQVFESYNHFDKELAWHLFRQIVEGLVHIHGQGIIHRDLTPSNIFFDARNDIKIGDFGLAKFLKLEQLDQDAGFLTDTTGISADGTGQVGTYFYTAPEIEQGWPKIDEKADMYSLGVVFFELWHPFGTAMERHIVLSDLKQKGELPPAWLAEFPEQASLLRRLMSPSPSDRPSATELLQNAFPPRMEYELLDNVLRMMQTSEDTSIYDKVVSSIFDKEMIGMESSYQHAGVLTVTGDNASSIQYTDLDTELRDYVIEATREVFRQRCAKHLETIPMYLLGDCPQLKRNTVKLLTRGGDMLELCHELRLPFVCWAIANQKSSFKRYEISFVYRRAIGHSPPNRYLQGDFDIIGGASALTEAEVLKMFRALQEQMQNLTAIVEQAINIRGNGIRNDIEHRDRAGDEINLVSERENHSASDEFDGDMEAEEFLDWVDNIETYFDWKEVLEERKVKLEIRGKGKVRSWDKMKEKLKAQFLPRDYEEAYQRVQNLRQREKTVKEYMQKFHIITLRSNLVETETQHVGRYVNGLRLTIQDQVSLHHQCKVSDAYQLALKVKAALNRGSSKKFGAECSRDATSKANNSTRGGRTTAPARPNVTGGSVT</sequence>
<dbReference type="PANTHER" id="PTHR11042:SF136">
    <property type="entry name" value="EIF-2-ALPHA KINASE GCN2"/>
    <property type="match status" value="1"/>
</dbReference>
<organism evidence="13 14">
    <name type="scientific">Xanthoceras sorbifolium</name>
    <dbReference type="NCBI Taxonomy" id="99658"/>
    <lineage>
        <taxon>Eukaryota</taxon>
        <taxon>Viridiplantae</taxon>
        <taxon>Streptophyta</taxon>
        <taxon>Embryophyta</taxon>
        <taxon>Tracheophyta</taxon>
        <taxon>Spermatophyta</taxon>
        <taxon>Magnoliopsida</taxon>
        <taxon>eudicotyledons</taxon>
        <taxon>Gunneridae</taxon>
        <taxon>Pentapetalae</taxon>
        <taxon>rosids</taxon>
        <taxon>malvids</taxon>
        <taxon>Sapindales</taxon>
        <taxon>Sapindaceae</taxon>
        <taxon>Xanthoceroideae</taxon>
        <taxon>Xanthoceras</taxon>
    </lineage>
</organism>
<dbReference type="InterPro" id="IPR050339">
    <property type="entry name" value="CC_SR_Kinase"/>
</dbReference>
<evidence type="ECO:0000313" key="14">
    <source>
        <dbReference type="Proteomes" id="UP000827721"/>
    </source>
</evidence>
<keyword evidence="3" id="KW-0808">Transferase</keyword>
<feature type="domain" description="RWD" evidence="12">
    <location>
        <begin position="40"/>
        <end position="149"/>
    </location>
</feature>
<feature type="compositionally biased region" description="Polar residues" evidence="10">
    <location>
        <begin position="1131"/>
        <end position="1140"/>
    </location>
</feature>
<dbReference type="Pfam" id="PF03732">
    <property type="entry name" value="Retrotrans_gag"/>
    <property type="match status" value="1"/>
</dbReference>
<keyword evidence="14" id="KW-1185">Reference proteome</keyword>
<evidence type="ECO:0000256" key="4">
    <source>
        <dbReference type="ARBA" id="ARBA00022741"/>
    </source>
</evidence>
<dbReference type="InterPro" id="IPR045864">
    <property type="entry name" value="aa-tRNA-synth_II/BPL/LPL"/>
</dbReference>
<dbReference type="Gene3D" id="3.30.930.10">
    <property type="entry name" value="Bira Bifunctional Protein, Domain 2"/>
    <property type="match status" value="1"/>
</dbReference>
<feature type="binding site" evidence="9">
    <location>
        <position position="462"/>
    </location>
    <ligand>
        <name>ATP</name>
        <dbReference type="ChEBI" id="CHEBI:30616"/>
    </ligand>
</feature>
<evidence type="ECO:0000256" key="3">
    <source>
        <dbReference type="ARBA" id="ARBA00022679"/>
    </source>
</evidence>
<keyword evidence="2" id="KW-0723">Serine/threonine-protein kinase</keyword>
<evidence type="ECO:0000259" key="12">
    <source>
        <dbReference type="PROSITE" id="PS50908"/>
    </source>
</evidence>
<keyword evidence="5" id="KW-0418">Kinase</keyword>
<evidence type="ECO:0000256" key="7">
    <source>
        <dbReference type="ARBA" id="ARBA00047899"/>
    </source>
</evidence>
<dbReference type="Pfam" id="PF05773">
    <property type="entry name" value="RWD"/>
    <property type="match status" value="1"/>
</dbReference>